<dbReference type="EMBL" id="GL348713">
    <property type="protein sequence ID" value="EFH66114.1"/>
    <property type="molecule type" value="Genomic_DNA"/>
</dbReference>
<keyword evidence="2" id="KW-1185">Reference proteome</keyword>
<proteinExistence type="predicted"/>
<sequence>MVEMEQEKVVENTLAVRSRREGKSKLGSCLALLIPLLPSLAPRGTSMDPKPNLLLFISHRHIFINFSEFSVVYWSEIMVIL</sequence>
<organism evidence="2">
    <name type="scientific">Arabidopsis lyrata subsp. lyrata</name>
    <name type="common">Lyre-leaved rock-cress</name>
    <dbReference type="NCBI Taxonomy" id="81972"/>
    <lineage>
        <taxon>Eukaryota</taxon>
        <taxon>Viridiplantae</taxon>
        <taxon>Streptophyta</taxon>
        <taxon>Embryophyta</taxon>
        <taxon>Tracheophyta</taxon>
        <taxon>Spermatophyta</taxon>
        <taxon>Magnoliopsida</taxon>
        <taxon>eudicotyledons</taxon>
        <taxon>Gunneridae</taxon>
        <taxon>Pentapetalae</taxon>
        <taxon>rosids</taxon>
        <taxon>malvids</taxon>
        <taxon>Brassicales</taxon>
        <taxon>Brassicaceae</taxon>
        <taxon>Camelineae</taxon>
        <taxon>Arabidopsis</taxon>
    </lineage>
</organism>
<name>D7KMB2_ARALL</name>
<dbReference type="AlphaFoldDB" id="D7KMB2"/>
<evidence type="ECO:0000313" key="2">
    <source>
        <dbReference type="Proteomes" id="UP000008694"/>
    </source>
</evidence>
<evidence type="ECO:0000313" key="1">
    <source>
        <dbReference type="EMBL" id="EFH66114.1"/>
    </source>
</evidence>
<reference evidence="2" key="1">
    <citation type="journal article" date="2011" name="Nat. Genet.">
        <title>The Arabidopsis lyrata genome sequence and the basis of rapid genome size change.</title>
        <authorList>
            <person name="Hu T.T."/>
            <person name="Pattyn P."/>
            <person name="Bakker E.G."/>
            <person name="Cao J."/>
            <person name="Cheng J.-F."/>
            <person name="Clark R.M."/>
            <person name="Fahlgren N."/>
            <person name="Fawcett J.A."/>
            <person name="Grimwood J."/>
            <person name="Gundlach H."/>
            <person name="Haberer G."/>
            <person name="Hollister J.D."/>
            <person name="Ossowski S."/>
            <person name="Ottilar R.P."/>
            <person name="Salamov A.A."/>
            <person name="Schneeberger K."/>
            <person name="Spannagl M."/>
            <person name="Wang X."/>
            <person name="Yang L."/>
            <person name="Nasrallah M.E."/>
            <person name="Bergelson J."/>
            <person name="Carrington J.C."/>
            <person name="Gaut B.S."/>
            <person name="Schmutz J."/>
            <person name="Mayer K.F.X."/>
            <person name="Van de Peer Y."/>
            <person name="Grigoriev I.V."/>
            <person name="Nordborg M."/>
            <person name="Weigel D."/>
            <person name="Guo Y.-L."/>
        </authorList>
    </citation>
    <scope>NUCLEOTIDE SEQUENCE [LARGE SCALE GENOMIC DNA]</scope>
    <source>
        <strain evidence="2">cv. MN47</strain>
    </source>
</reference>
<dbReference type="Proteomes" id="UP000008694">
    <property type="component" value="Unassembled WGS sequence"/>
</dbReference>
<protein>
    <submittedName>
        <fullName evidence="1">Predicted protein</fullName>
    </submittedName>
</protein>
<gene>
    <name evidence="1" type="ORF">ARALYDRAFT_678799</name>
</gene>
<accession>D7KMB2</accession>
<dbReference type="HOGENOM" id="CLU_2577101_0_0_1"/>
<dbReference type="Gramene" id="Al_scaffold_0001_1122">
    <property type="protein sequence ID" value="Al_scaffold_0001_1122"/>
    <property type="gene ID" value="Al_scaffold_0001_1122"/>
</dbReference>